<sequence>MGKVEFEFYKSLQKTNRVVVTFDSINMVWDNPSFAFNLLIQQNVDIIAIRKRRKKVYQQDLSLEDFKRTVSALVEGYEDKVAYGFSLGAYGALYYASALNCRILALSPRMSIHPIYGKSNLKGKRIFKHNILPTHNSEISPIIVYDPKNALDNTYVNKGLLSAFPNAQLVEIPYAGHGMGPHLKQMGLLKEFILTVIHKAEIPIYDKELKKSQTYYRVLGDACLKRNKPRWALQLVNYALTLAPEDSLCMRLKIHVLRRKERYTEAIQFAESSRELAPQDRVIPGLLIDLYVYIGDFEKAIEETEAAIKKFGSTAPLLKRKKRIQELQEKHVHNAVKL</sequence>
<organism evidence="1 2">
    <name type="scientific">Paracerasibacillus soli</name>
    <dbReference type="NCBI Taxonomy" id="480284"/>
    <lineage>
        <taxon>Bacteria</taxon>
        <taxon>Bacillati</taxon>
        <taxon>Bacillota</taxon>
        <taxon>Bacilli</taxon>
        <taxon>Bacillales</taxon>
        <taxon>Bacillaceae</taxon>
        <taxon>Paracerasibacillus</taxon>
    </lineage>
</organism>
<dbReference type="InterPro" id="IPR029058">
    <property type="entry name" value="AB_hydrolase_fold"/>
</dbReference>
<keyword evidence="2" id="KW-1185">Reference proteome</keyword>
<protein>
    <recommendedName>
        <fullName evidence="3">Tetratricopeptide repeat protein</fullName>
    </recommendedName>
</protein>
<evidence type="ECO:0000313" key="2">
    <source>
        <dbReference type="Proteomes" id="UP001275315"/>
    </source>
</evidence>
<accession>A0ABU5CSR6</accession>
<comment type="caution">
    <text evidence="1">The sequence shown here is derived from an EMBL/GenBank/DDBJ whole genome shotgun (WGS) entry which is preliminary data.</text>
</comment>
<reference evidence="1 2" key="1">
    <citation type="submission" date="2023-10" db="EMBL/GenBank/DDBJ databases">
        <title>Virgibacillus soli CC-YMP-6 genome.</title>
        <authorList>
            <person name="Miliotis G."/>
            <person name="Sengupta P."/>
            <person name="Hameed A."/>
            <person name="Chuvochina M."/>
            <person name="Mcdonagh F."/>
            <person name="Simpson A.C."/>
            <person name="Singh N.K."/>
            <person name="Rekha P.D."/>
            <person name="Raman K."/>
            <person name="Hugenholtz P."/>
            <person name="Venkateswaran K."/>
        </authorList>
    </citation>
    <scope>NUCLEOTIDE SEQUENCE [LARGE SCALE GENOMIC DNA]</scope>
    <source>
        <strain evidence="1 2">CC-YMP-6</strain>
    </source>
</reference>
<dbReference type="SUPFAM" id="SSF48452">
    <property type="entry name" value="TPR-like"/>
    <property type="match status" value="1"/>
</dbReference>
<dbReference type="InterPro" id="IPR011990">
    <property type="entry name" value="TPR-like_helical_dom_sf"/>
</dbReference>
<dbReference type="SUPFAM" id="SSF53474">
    <property type="entry name" value="alpha/beta-Hydrolases"/>
    <property type="match status" value="1"/>
</dbReference>
<gene>
    <name evidence="1" type="ORF">RWD45_13665</name>
</gene>
<evidence type="ECO:0000313" key="1">
    <source>
        <dbReference type="EMBL" id="MDY0409432.1"/>
    </source>
</evidence>
<dbReference type="Proteomes" id="UP001275315">
    <property type="component" value="Unassembled WGS sequence"/>
</dbReference>
<dbReference type="EMBL" id="JAWDIQ010000002">
    <property type="protein sequence ID" value="MDY0409432.1"/>
    <property type="molecule type" value="Genomic_DNA"/>
</dbReference>
<evidence type="ECO:0008006" key="3">
    <source>
        <dbReference type="Google" id="ProtNLM"/>
    </source>
</evidence>
<name>A0ABU5CSR6_9BACI</name>
<proteinExistence type="predicted"/>
<dbReference type="RefSeq" id="WP_320380222.1">
    <property type="nucleotide sequence ID" value="NZ_JAWDIQ010000002.1"/>
</dbReference>
<dbReference type="Gene3D" id="1.25.40.10">
    <property type="entry name" value="Tetratricopeptide repeat domain"/>
    <property type="match status" value="1"/>
</dbReference>
<dbReference type="Gene3D" id="3.40.50.1820">
    <property type="entry name" value="alpha/beta hydrolase"/>
    <property type="match status" value="1"/>
</dbReference>